<evidence type="ECO:0000313" key="4">
    <source>
        <dbReference type="Proteomes" id="UP000078540"/>
    </source>
</evidence>
<dbReference type="InterPro" id="IPR000719">
    <property type="entry name" value="Prot_kinase_dom"/>
</dbReference>
<dbReference type="SUPFAM" id="SSF55550">
    <property type="entry name" value="SH2 domain"/>
    <property type="match status" value="1"/>
</dbReference>
<organism evidence="3 4">
    <name type="scientific">Atta colombica</name>
    <dbReference type="NCBI Taxonomy" id="520822"/>
    <lineage>
        <taxon>Eukaryota</taxon>
        <taxon>Metazoa</taxon>
        <taxon>Ecdysozoa</taxon>
        <taxon>Arthropoda</taxon>
        <taxon>Hexapoda</taxon>
        <taxon>Insecta</taxon>
        <taxon>Pterygota</taxon>
        <taxon>Neoptera</taxon>
        <taxon>Endopterygota</taxon>
        <taxon>Hymenoptera</taxon>
        <taxon>Apocrita</taxon>
        <taxon>Aculeata</taxon>
        <taxon>Formicoidea</taxon>
        <taxon>Formicidae</taxon>
        <taxon>Myrmicinae</taxon>
        <taxon>Atta</taxon>
    </lineage>
</organism>
<keyword evidence="1" id="KW-0472">Membrane</keyword>
<dbReference type="Gene3D" id="1.10.510.10">
    <property type="entry name" value="Transferase(Phosphotransferase) domain 1"/>
    <property type="match status" value="2"/>
</dbReference>
<dbReference type="PROSITE" id="PS50011">
    <property type="entry name" value="PROTEIN_KINASE_DOM"/>
    <property type="match status" value="1"/>
</dbReference>
<feature type="domain" description="Protein kinase" evidence="2">
    <location>
        <begin position="196"/>
        <end position="437"/>
    </location>
</feature>
<name>A0A151I1P8_9HYME</name>
<dbReference type="GO" id="GO:0005829">
    <property type="term" value="C:cytosol"/>
    <property type="evidence" value="ECO:0007669"/>
    <property type="project" value="TreeGrafter"/>
</dbReference>
<dbReference type="InterPro" id="IPR011009">
    <property type="entry name" value="Kinase-like_dom_sf"/>
</dbReference>
<accession>A0A151I1P8</accession>
<dbReference type="GO" id="GO:0007259">
    <property type="term" value="P:cell surface receptor signaling pathway via JAK-STAT"/>
    <property type="evidence" value="ECO:0007669"/>
    <property type="project" value="TreeGrafter"/>
</dbReference>
<dbReference type="PANTHER" id="PTHR45807">
    <property type="entry name" value="TYROSINE-PROTEIN KINASE HOPSCOTCH"/>
    <property type="match status" value="1"/>
</dbReference>
<dbReference type="STRING" id="520822.A0A151I1P8"/>
<evidence type="ECO:0000256" key="1">
    <source>
        <dbReference type="SAM" id="Phobius"/>
    </source>
</evidence>
<keyword evidence="1" id="KW-0812">Transmembrane</keyword>
<feature type="transmembrane region" description="Helical" evidence="1">
    <location>
        <begin position="562"/>
        <end position="581"/>
    </location>
</feature>
<dbReference type="InterPro" id="IPR036860">
    <property type="entry name" value="SH2_dom_sf"/>
</dbReference>
<keyword evidence="3" id="KW-0808">Transferase</keyword>
<dbReference type="GO" id="GO:0030154">
    <property type="term" value="P:cell differentiation"/>
    <property type="evidence" value="ECO:0007669"/>
    <property type="project" value="TreeGrafter"/>
</dbReference>
<dbReference type="AlphaFoldDB" id="A0A151I1P8"/>
<protein>
    <submittedName>
        <fullName evidence="3">Tyrosine-protein kinase JAK3</fullName>
    </submittedName>
</protein>
<dbReference type="GO" id="GO:0005126">
    <property type="term" value="F:cytokine receptor binding"/>
    <property type="evidence" value="ECO:0007669"/>
    <property type="project" value="TreeGrafter"/>
</dbReference>
<keyword evidence="4" id="KW-1185">Reference proteome</keyword>
<feature type="transmembrane region" description="Helical" evidence="1">
    <location>
        <begin position="677"/>
        <end position="704"/>
    </location>
</feature>
<dbReference type="Pfam" id="PF07714">
    <property type="entry name" value="PK_Tyr_Ser-Thr"/>
    <property type="match status" value="2"/>
</dbReference>
<gene>
    <name evidence="3" type="ORF">ALC53_08920</name>
</gene>
<dbReference type="Proteomes" id="UP000078540">
    <property type="component" value="Unassembled WGS sequence"/>
</dbReference>
<evidence type="ECO:0000259" key="2">
    <source>
        <dbReference type="PROSITE" id="PS50011"/>
    </source>
</evidence>
<dbReference type="EMBL" id="KQ976559">
    <property type="protein sequence ID" value="KYM80629.1"/>
    <property type="molecule type" value="Genomic_DNA"/>
</dbReference>
<dbReference type="InterPro" id="IPR051286">
    <property type="entry name" value="JAK"/>
</dbReference>
<dbReference type="GO" id="GO:0035556">
    <property type="term" value="P:intracellular signal transduction"/>
    <property type="evidence" value="ECO:0007669"/>
    <property type="project" value="TreeGrafter"/>
</dbReference>
<keyword evidence="1" id="KW-1133">Transmembrane helix</keyword>
<feature type="non-terminal residue" evidence="3">
    <location>
        <position position="1"/>
    </location>
</feature>
<reference evidence="3 4" key="1">
    <citation type="submission" date="2015-09" db="EMBL/GenBank/DDBJ databases">
        <title>Atta colombica WGS genome.</title>
        <authorList>
            <person name="Nygaard S."/>
            <person name="Hu H."/>
            <person name="Boomsma J."/>
            <person name="Zhang G."/>
        </authorList>
    </citation>
    <scope>NUCLEOTIDE SEQUENCE [LARGE SCALE GENOMIC DNA]</scope>
    <source>
        <strain evidence="3">Treedump-2</strain>
        <tissue evidence="3">Whole body</tissue>
    </source>
</reference>
<dbReference type="InterPro" id="IPR001245">
    <property type="entry name" value="Ser-Thr/Tyr_kinase_cat_dom"/>
</dbReference>
<proteinExistence type="predicted"/>
<evidence type="ECO:0000313" key="3">
    <source>
        <dbReference type="EMBL" id="KYM80629.1"/>
    </source>
</evidence>
<dbReference type="GO" id="GO:0004715">
    <property type="term" value="F:non-membrane spanning protein tyrosine kinase activity"/>
    <property type="evidence" value="ECO:0007669"/>
    <property type="project" value="TreeGrafter"/>
</dbReference>
<keyword evidence="3" id="KW-0418">Kinase</keyword>
<dbReference type="GO" id="GO:0019221">
    <property type="term" value="P:cytokine-mediated signaling pathway"/>
    <property type="evidence" value="ECO:0007669"/>
    <property type="project" value="TreeGrafter"/>
</dbReference>
<dbReference type="PANTHER" id="PTHR45807:SF7">
    <property type="entry name" value="TYROSINE-PROTEIN KINASE HOPSCOTCH"/>
    <property type="match status" value="1"/>
</dbReference>
<sequence>YVYIYMANSDEPLKFAFTVDETIEYLCIKICHTFNVSPLTRHLFALQSYFSKLGHILKEDLEKYRFNFRMRFFIRSNIIYEKHKHELIDLGVSDMYRIMLEKKLPRETVESEYKKYIPKECIKRHEIDIGTWKTIKNNTVLIGRRTGISQLCVQFDTKAILLSKDFSYMKLKEKCANESGSYILRESETEYCVYYIDVYNKAGTISSQEIVETKPEFVMTNSSRVHESLRHLISSFQNPNENTKEFLELVDKWSQLRSVALVRLYGITVAPTIGMLLELVNLGPLDKYLCSNSKSVLTVDMVEATVCLTTALWHLEENHVIHGNISCRNVLVYSYIDNSFIVKLDDPGLFTYTEDDLQADIWALAMTIWEIFSGGTPPPKYHKTHIFKMYYKYGNRLPPPKDCPNEIYKLMLECWCKNNSLARKQLQAIMRDINQILYEVYNARRTHTYATICPKFFRDVDGNNDENGSIYREESKSNSESQTNLVTDYTNIQNAGGDSENVLDFEREIKIMEAKTQSSNIVKILCSVDRILVMEFIQYLVAVMEYLGSISSMFISEITLDFIVDGIPSLLLVLGCLSNLYSRIIHIDKFRELFERMWQDWALQKTHYEIKIMHEHAEISRLFTFYYIIMIYINLVGYNIWLFIPEILDIMSPMNESRPRRQPFNIEFFVDEEQYFYFIRFHICLVIMIIPIVYAASSTLFLILTQHTCGMCELLG</sequence>
<dbReference type="SUPFAM" id="SSF56112">
    <property type="entry name" value="Protein kinase-like (PK-like)"/>
    <property type="match status" value="1"/>
</dbReference>
<feature type="transmembrane region" description="Helical" evidence="1">
    <location>
        <begin position="623"/>
        <end position="644"/>
    </location>
</feature>
<dbReference type="GO" id="GO:0005524">
    <property type="term" value="F:ATP binding"/>
    <property type="evidence" value="ECO:0007669"/>
    <property type="project" value="InterPro"/>
</dbReference>